<proteinExistence type="predicted"/>
<dbReference type="PANTHER" id="PTHR46470">
    <property type="entry name" value="N-ACYLNEURAMINATE-9-PHOSPHATASE"/>
    <property type="match status" value="1"/>
</dbReference>
<evidence type="ECO:0000313" key="5">
    <source>
        <dbReference type="EMBL" id="KOO51917.1"/>
    </source>
</evidence>
<evidence type="ECO:0000313" key="6">
    <source>
        <dbReference type="Proteomes" id="UP000036867"/>
    </source>
</evidence>
<dbReference type="GO" id="GO:0046872">
    <property type="term" value="F:metal ion binding"/>
    <property type="evidence" value="ECO:0007669"/>
    <property type="project" value="UniProtKB-KW"/>
</dbReference>
<dbReference type="Gene3D" id="1.10.150.520">
    <property type="match status" value="1"/>
</dbReference>
<keyword evidence="2" id="KW-0479">Metal-binding</keyword>
<keyword evidence="6" id="KW-1185">Reference proteome</keyword>
<dbReference type="SFLD" id="SFLDG01129">
    <property type="entry name" value="C1.5:_HAD__Beta-PGM__Phosphata"/>
    <property type="match status" value="1"/>
</dbReference>
<protein>
    <recommendedName>
        <fullName evidence="7">L-2-haloalkanoic acid dehalogenase</fullName>
    </recommendedName>
</protein>
<evidence type="ECO:0000256" key="1">
    <source>
        <dbReference type="ARBA" id="ARBA00001946"/>
    </source>
</evidence>
<evidence type="ECO:0000256" key="2">
    <source>
        <dbReference type="ARBA" id="ARBA00022723"/>
    </source>
</evidence>
<reference evidence="6" key="1">
    <citation type="submission" date="2015-08" db="EMBL/GenBank/DDBJ databases">
        <title>Fjat-10028 dsm 16317.</title>
        <authorList>
            <person name="Liu B."/>
            <person name="Wang J."/>
            <person name="Zhu Y."/>
            <person name="Liu G."/>
            <person name="Chen Q."/>
            <person name="Chen Z."/>
            <person name="Lan J."/>
            <person name="Che J."/>
            <person name="Ge C."/>
            <person name="Shi H."/>
            <person name="Pan Z."/>
            <person name="Liu X."/>
        </authorList>
    </citation>
    <scope>NUCLEOTIDE SEQUENCE [LARGE SCALE GENOMIC DNA]</scope>
    <source>
        <strain evidence="6">DSM 16317</strain>
    </source>
</reference>
<dbReference type="Proteomes" id="UP000036867">
    <property type="component" value="Unassembled WGS sequence"/>
</dbReference>
<gene>
    <name evidence="5" type="ORF">AMD00_05675</name>
</gene>
<evidence type="ECO:0000256" key="4">
    <source>
        <dbReference type="ARBA" id="ARBA00022842"/>
    </source>
</evidence>
<dbReference type="AlphaFoldDB" id="A0A0M0LLY0"/>
<comment type="caution">
    <text evidence="5">The sequence shown here is derived from an EMBL/GenBank/DDBJ whole genome shotgun (WGS) entry which is preliminary data.</text>
</comment>
<name>A0A0M0LLY0_9BACL</name>
<dbReference type="InterPro" id="IPR006439">
    <property type="entry name" value="HAD-SF_hydro_IA"/>
</dbReference>
<dbReference type="InterPro" id="IPR041492">
    <property type="entry name" value="HAD_2"/>
</dbReference>
<dbReference type="GO" id="GO:0016791">
    <property type="term" value="F:phosphatase activity"/>
    <property type="evidence" value="ECO:0007669"/>
    <property type="project" value="TreeGrafter"/>
</dbReference>
<sequence length="220" mass="25631">MKAILFDLDETILNRDASLLAFLDDQYERFHSVWGHIEKGQLIQRIVELDARGYVWKDEVYTRLIEEYKLDTSVKELLNDYTERFRYFVIGFPKYKEVLVELKRQGYLLGMITNGKVGFQRANISGLGIENLFDVIVVSEEVGMKKPDKNIFEYALAKLQMPPNDAVFIGDNPTNDVEAARDVGMIGIWKRDQLIESYKSEHIIDKLEEVFDLLKQLEKN</sequence>
<evidence type="ECO:0000256" key="3">
    <source>
        <dbReference type="ARBA" id="ARBA00022801"/>
    </source>
</evidence>
<dbReference type="SFLD" id="SFLDS00003">
    <property type="entry name" value="Haloacid_Dehalogenase"/>
    <property type="match status" value="1"/>
</dbReference>
<dbReference type="InterPro" id="IPR051400">
    <property type="entry name" value="HAD-like_hydrolase"/>
</dbReference>
<dbReference type="OrthoDB" id="9802350at2"/>
<dbReference type="NCBIfam" id="TIGR01549">
    <property type="entry name" value="HAD-SF-IA-v1"/>
    <property type="match status" value="1"/>
</dbReference>
<dbReference type="STRING" id="263475.AMD00_05675"/>
<dbReference type="InterPro" id="IPR036412">
    <property type="entry name" value="HAD-like_sf"/>
</dbReference>
<dbReference type="SUPFAM" id="SSF56784">
    <property type="entry name" value="HAD-like"/>
    <property type="match status" value="1"/>
</dbReference>
<dbReference type="GeneID" id="301135592"/>
<dbReference type="RefSeq" id="WP_053416086.1">
    <property type="nucleotide sequence ID" value="NZ_LILB01000001.1"/>
</dbReference>
<keyword evidence="3" id="KW-0378">Hydrolase</keyword>
<dbReference type="InterPro" id="IPR023214">
    <property type="entry name" value="HAD_sf"/>
</dbReference>
<evidence type="ECO:0008006" key="7">
    <source>
        <dbReference type="Google" id="ProtNLM"/>
    </source>
</evidence>
<dbReference type="NCBIfam" id="TIGR01509">
    <property type="entry name" value="HAD-SF-IA-v3"/>
    <property type="match status" value="1"/>
</dbReference>
<dbReference type="PRINTS" id="PR00413">
    <property type="entry name" value="HADHALOGNASE"/>
</dbReference>
<dbReference type="EMBL" id="LILB01000001">
    <property type="protein sequence ID" value="KOO51917.1"/>
    <property type="molecule type" value="Genomic_DNA"/>
</dbReference>
<comment type="cofactor">
    <cofactor evidence="1">
        <name>Mg(2+)</name>
        <dbReference type="ChEBI" id="CHEBI:18420"/>
    </cofactor>
</comment>
<keyword evidence="4" id="KW-0460">Magnesium</keyword>
<dbReference type="GO" id="GO:0044281">
    <property type="term" value="P:small molecule metabolic process"/>
    <property type="evidence" value="ECO:0007669"/>
    <property type="project" value="UniProtKB-ARBA"/>
</dbReference>
<dbReference type="Gene3D" id="3.40.50.1000">
    <property type="entry name" value="HAD superfamily/HAD-like"/>
    <property type="match status" value="1"/>
</dbReference>
<organism evidence="5 6">
    <name type="scientific">Viridibacillus arvi</name>
    <dbReference type="NCBI Taxonomy" id="263475"/>
    <lineage>
        <taxon>Bacteria</taxon>
        <taxon>Bacillati</taxon>
        <taxon>Bacillota</taxon>
        <taxon>Bacilli</taxon>
        <taxon>Bacillales</taxon>
        <taxon>Caryophanaceae</taxon>
        <taxon>Viridibacillus</taxon>
    </lineage>
</organism>
<accession>A0A0M0LLY0</accession>
<dbReference type="PANTHER" id="PTHR46470:SF2">
    <property type="entry name" value="GLYCERALDEHYDE 3-PHOSPHATE PHOSPHATASE"/>
    <property type="match status" value="1"/>
</dbReference>
<dbReference type="Pfam" id="PF13419">
    <property type="entry name" value="HAD_2"/>
    <property type="match status" value="1"/>
</dbReference>